<dbReference type="PANTHER" id="PTHR44395">
    <property type="match status" value="1"/>
</dbReference>
<proteinExistence type="predicted"/>
<keyword evidence="1" id="KW-0802">TPR repeat</keyword>
<dbReference type="RefSeq" id="WP_345552882.1">
    <property type="nucleotide sequence ID" value="NZ_BAAAZA010000024.1"/>
</dbReference>
<feature type="repeat" description="TPR" evidence="1">
    <location>
        <begin position="78"/>
        <end position="111"/>
    </location>
</feature>
<dbReference type="Gene3D" id="1.25.40.10">
    <property type="entry name" value="Tetratricopeptide repeat domain"/>
    <property type="match status" value="2"/>
</dbReference>
<dbReference type="SMART" id="SM00028">
    <property type="entry name" value="TPR"/>
    <property type="match status" value="4"/>
</dbReference>
<evidence type="ECO:0008006" key="4">
    <source>
        <dbReference type="Google" id="ProtNLM"/>
    </source>
</evidence>
<name>A0ABP7KXY0_9ACTN</name>
<dbReference type="InterPro" id="IPR011990">
    <property type="entry name" value="TPR-like_helical_dom_sf"/>
</dbReference>
<dbReference type="SUPFAM" id="SSF48452">
    <property type="entry name" value="TPR-like"/>
    <property type="match status" value="1"/>
</dbReference>
<sequence length="195" mass="21456">MKRRLWRAALAGAATAAVGVTVWSVQSQPAARQYRADTAESRTRKADALLMGALAQQQDPRSAARAYRQVLDLDPRNKAAWYHLGVIAQRDGRTDDARAAFDKALDIDASYGPALFNEAMLLRSGEPDRAIALLGRAVTARPKNAAARLQLGLLLAQKHRDDEAEIQFRRAVADDPSLGSQVPGPFRRYLGRVRR</sequence>
<evidence type="ECO:0000313" key="2">
    <source>
        <dbReference type="EMBL" id="GAA3888526.1"/>
    </source>
</evidence>
<comment type="caution">
    <text evidence="2">The sequence shown here is derived from an EMBL/GenBank/DDBJ whole genome shotgun (WGS) entry which is preliminary data.</text>
</comment>
<dbReference type="Proteomes" id="UP001501563">
    <property type="component" value="Unassembled WGS sequence"/>
</dbReference>
<dbReference type="InterPro" id="IPR019734">
    <property type="entry name" value="TPR_rpt"/>
</dbReference>
<keyword evidence="3" id="KW-1185">Reference proteome</keyword>
<dbReference type="PROSITE" id="PS50005">
    <property type="entry name" value="TPR"/>
    <property type="match status" value="1"/>
</dbReference>
<dbReference type="EMBL" id="BAAAZA010000024">
    <property type="protein sequence ID" value="GAA3888526.1"/>
    <property type="molecule type" value="Genomic_DNA"/>
</dbReference>
<dbReference type="PANTHER" id="PTHR44395:SF1">
    <property type="entry name" value="PROTEIN O-MANNOSYL-TRANSFERASE TMTC3"/>
    <property type="match status" value="1"/>
</dbReference>
<accession>A0ABP7KXY0</accession>
<evidence type="ECO:0000256" key="1">
    <source>
        <dbReference type="PROSITE-ProRule" id="PRU00339"/>
    </source>
</evidence>
<evidence type="ECO:0000313" key="3">
    <source>
        <dbReference type="Proteomes" id="UP001501563"/>
    </source>
</evidence>
<organism evidence="2 3">
    <name type="scientific">Streptomyces lannensis</name>
    <dbReference type="NCBI Taxonomy" id="766498"/>
    <lineage>
        <taxon>Bacteria</taxon>
        <taxon>Bacillati</taxon>
        <taxon>Actinomycetota</taxon>
        <taxon>Actinomycetes</taxon>
        <taxon>Kitasatosporales</taxon>
        <taxon>Streptomycetaceae</taxon>
        <taxon>Streptomyces</taxon>
    </lineage>
</organism>
<reference evidence="3" key="1">
    <citation type="journal article" date="2019" name="Int. J. Syst. Evol. Microbiol.">
        <title>The Global Catalogue of Microorganisms (GCM) 10K type strain sequencing project: providing services to taxonomists for standard genome sequencing and annotation.</title>
        <authorList>
            <consortium name="The Broad Institute Genomics Platform"/>
            <consortium name="The Broad Institute Genome Sequencing Center for Infectious Disease"/>
            <person name="Wu L."/>
            <person name="Ma J."/>
        </authorList>
    </citation>
    <scope>NUCLEOTIDE SEQUENCE [LARGE SCALE GENOMIC DNA]</scope>
    <source>
        <strain evidence="3">JCM 16578</strain>
    </source>
</reference>
<protein>
    <recommendedName>
        <fullName evidence="4">Tetratricopeptide repeat protein</fullName>
    </recommendedName>
</protein>
<dbReference type="Pfam" id="PF13432">
    <property type="entry name" value="TPR_16"/>
    <property type="match status" value="2"/>
</dbReference>
<gene>
    <name evidence="2" type="ORF">GCM10022207_64970</name>
</gene>